<evidence type="ECO:0000313" key="10">
    <source>
        <dbReference type="Proteomes" id="UP000000539"/>
    </source>
</evidence>
<accession>A0A8V0ZLD4</accession>
<feature type="chain" id="PRO_5036472381" description="Neuroblastoma suppressor of tumorigenicity 1" evidence="7">
    <location>
        <begin position="34"/>
        <end position="226"/>
    </location>
</feature>
<dbReference type="GeneTree" id="ENSGT00940000154209"/>
<keyword evidence="10" id="KW-1185">Reference proteome</keyword>
<reference evidence="9" key="3">
    <citation type="submission" date="2025-09" db="UniProtKB">
        <authorList>
            <consortium name="Ensembl"/>
        </authorList>
    </citation>
    <scope>IDENTIFICATION</scope>
    <source>
        <strain evidence="9">broiler</strain>
    </source>
</reference>
<dbReference type="PANTHER" id="PTHR15283:SF5">
    <property type="entry name" value="NEUROBLASTOMA SUPPRESSOR OF TUMORIGENICITY 1"/>
    <property type="match status" value="1"/>
</dbReference>
<reference evidence="9" key="1">
    <citation type="submission" date="2020-11" db="EMBL/GenBank/DDBJ databases">
        <title>Gallus gallus (Chicken) genome, bGalGal1, GRCg7b, maternal haplotype autosomes + Z &amp; W.</title>
        <authorList>
            <person name="Warren W."/>
            <person name="Formenti G."/>
            <person name="Fedrigo O."/>
            <person name="Haase B."/>
            <person name="Mountcastle J."/>
            <person name="Balacco J."/>
            <person name="Tracey A."/>
            <person name="Schneider V."/>
            <person name="Okimoto R."/>
            <person name="Cheng H."/>
            <person name="Hawken R."/>
            <person name="Howe K."/>
            <person name="Jarvis E.D."/>
        </authorList>
    </citation>
    <scope>NUCLEOTIDE SEQUENCE [LARGE SCALE GENOMIC DNA]</scope>
    <source>
        <strain evidence="9">Broiler</strain>
    </source>
</reference>
<dbReference type="Proteomes" id="UP000000539">
    <property type="component" value="Chromosome 21"/>
</dbReference>
<protein>
    <recommendedName>
        <fullName evidence="3">Neuroblastoma suppressor of tumorigenicity 1</fullName>
    </recommendedName>
</protein>
<evidence type="ECO:0000313" key="9">
    <source>
        <dbReference type="Ensembl" id="ENSGALP00010029433.1"/>
    </source>
</evidence>
<dbReference type="GO" id="GO:0005576">
    <property type="term" value="C:extracellular region"/>
    <property type="evidence" value="ECO:0007669"/>
    <property type="project" value="UniProtKB-SubCell"/>
</dbReference>
<dbReference type="OrthoDB" id="8196271at2759"/>
<evidence type="ECO:0000256" key="4">
    <source>
        <dbReference type="ARBA" id="ARBA00022525"/>
    </source>
</evidence>
<keyword evidence="6" id="KW-1015">Disulfide bond</keyword>
<keyword evidence="5 7" id="KW-0732">Signal</keyword>
<reference evidence="9" key="2">
    <citation type="submission" date="2025-08" db="UniProtKB">
        <authorList>
            <consortium name="Ensembl"/>
        </authorList>
    </citation>
    <scope>IDENTIFICATION</scope>
    <source>
        <strain evidence="9">broiler</strain>
    </source>
</reference>
<comment type="similarity">
    <text evidence="2">Belongs to the DAN family.</text>
</comment>
<feature type="signal peptide" evidence="7">
    <location>
        <begin position="1"/>
        <end position="33"/>
    </location>
</feature>
<dbReference type="AlphaFoldDB" id="A0A8V0ZLD4"/>
<sequence>MCPPSPGCCRFSAELAMMLWFVVGALFPALLLAAPPPINKLALFPDKSAWCEAKNITQIVGHSGCESKSIQNRACLGQCFSYSVPNTFPQSTESLVHCDSCMPAQSMWEIVTLDCPGNDEIPRVDKLVEKILHCSCQACGKEPSHEGALFNVYLNAEENMPAEGPGPHHYAHHQQEAFLSNSYPHALLSTTPRGWRSVLRHEQDVGLELRGQRRAGGFCCKTTCTS</sequence>
<dbReference type="InterPro" id="IPR029034">
    <property type="entry name" value="Cystine-knot_cytokine"/>
</dbReference>
<evidence type="ECO:0000256" key="5">
    <source>
        <dbReference type="ARBA" id="ARBA00022729"/>
    </source>
</evidence>
<evidence type="ECO:0000256" key="6">
    <source>
        <dbReference type="ARBA" id="ARBA00023157"/>
    </source>
</evidence>
<gene>
    <name evidence="9" type="primary">NBL1</name>
</gene>
<keyword evidence="4" id="KW-0964">Secreted</keyword>
<evidence type="ECO:0000259" key="8">
    <source>
        <dbReference type="SMART" id="SM00041"/>
    </source>
</evidence>
<name>A0A8V0ZLD4_CHICK</name>
<dbReference type="Gene3D" id="2.10.90.10">
    <property type="entry name" value="Cystine-knot cytokines"/>
    <property type="match status" value="1"/>
</dbReference>
<comment type="subcellular location">
    <subcellularLocation>
        <location evidence="1">Secreted</location>
    </subcellularLocation>
</comment>
<dbReference type="FunFam" id="2.10.90.10:FF:000016">
    <property type="entry name" value="Neuroblastoma suppressor of tumorigenicity 1"/>
    <property type="match status" value="1"/>
</dbReference>
<dbReference type="InterPro" id="IPR004133">
    <property type="entry name" value="DAN_dom"/>
</dbReference>
<evidence type="ECO:0000256" key="1">
    <source>
        <dbReference type="ARBA" id="ARBA00004613"/>
    </source>
</evidence>
<dbReference type="Pfam" id="PF03045">
    <property type="entry name" value="DAN"/>
    <property type="match status" value="1"/>
</dbReference>
<proteinExistence type="inferred from homology"/>
<evidence type="ECO:0000256" key="7">
    <source>
        <dbReference type="SAM" id="SignalP"/>
    </source>
</evidence>
<evidence type="ECO:0000256" key="3">
    <source>
        <dbReference type="ARBA" id="ARBA00015324"/>
    </source>
</evidence>
<dbReference type="PANTHER" id="PTHR15283">
    <property type="entry name" value="GREMLIN 1"/>
    <property type="match status" value="1"/>
</dbReference>
<dbReference type="InterPro" id="IPR006207">
    <property type="entry name" value="Cys_knot_C"/>
</dbReference>
<dbReference type="Ensembl" id="ENSGALT00010049816.1">
    <property type="protein sequence ID" value="ENSGALP00010029433.1"/>
    <property type="gene ID" value="ENSGALG00010020636.1"/>
</dbReference>
<evidence type="ECO:0000256" key="2">
    <source>
        <dbReference type="ARBA" id="ARBA00007872"/>
    </source>
</evidence>
<dbReference type="SMART" id="SM00041">
    <property type="entry name" value="CT"/>
    <property type="match status" value="1"/>
</dbReference>
<organism evidence="9 10">
    <name type="scientific">Gallus gallus</name>
    <name type="common">Chicken</name>
    <dbReference type="NCBI Taxonomy" id="9031"/>
    <lineage>
        <taxon>Eukaryota</taxon>
        <taxon>Metazoa</taxon>
        <taxon>Chordata</taxon>
        <taxon>Craniata</taxon>
        <taxon>Vertebrata</taxon>
        <taxon>Euteleostomi</taxon>
        <taxon>Archelosauria</taxon>
        <taxon>Archosauria</taxon>
        <taxon>Dinosauria</taxon>
        <taxon>Saurischia</taxon>
        <taxon>Theropoda</taxon>
        <taxon>Coelurosauria</taxon>
        <taxon>Aves</taxon>
        <taxon>Neognathae</taxon>
        <taxon>Galloanserae</taxon>
        <taxon>Galliformes</taxon>
        <taxon>Phasianidae</taxon>
        <taxon>Phasianinae</taxon>
        <taxon>Gallus</taxon>
    </lineage>
</organism>
<feature type="domain" description="CTCK" evidence="8">
    <location>
        <begin position="53"/>
        <end position="140"/>
    </location>
</feature>